<keyword evidence="2" id="KW-1185">Reference proteome</keyword>
<evidence type="ECO:0000313" key="2">
    <source>
        <dbReference type="Proteomes" id="UP000219636"/>
    </source>
</evidence>
<dbReference type="EMBL" id="OBMQ01000002">
    <property type="protein sequence ID" value="SOB99160.1"/>
    <property type="molecule type" value="Genomic_DNA"/>
</dbReference>
<reference evidence="2" key="1">
    <citation type="submission" date="2017-08" db="EMBL/GenBank/DDBJ databases">
        <authorList>
            <person name="Varghese N."/>
            <person name="Submissions S."/>
        </authorList>
    </citation>
    <scope>NUCLEOTIDE SEQUENCE [LARGE SCALE GENOMIC DNA]</scope>
    <source>
        <strain evidence="2">JC22</strain>
    </source>
</reference>
<sequence>MHPAFGHGKVNDYRQYDDQFARAIEDYKDVRDQLEILM</sequence>
<protein>
    <submittedName>
        <fullName evidence="1">Uncharacterized protein</fullName>
    </submittedName>
</protein>
<dbReference type="Proteomes" id="UP000219636">
    <property type="component" value="Unassembled WGS sequence"/>
</dbReference>
<proteinExistence type="predicted"/>
<accession>A0A285RXK9</accession>
<name>A0A285RXK9_9BACL</name>
<evidence type="ECO:0000313" key="1">
    <source>
        <dbReference type="EMBL" id="SOB99160.1"/>
    </source>
</evidence>
<gene>
    <name evidence="1" type="ORF">SAMN05880501_102158</name>
</gene>
<organism evidence="1 2">
    <name type="scientific">Ureibacillus xyleni</name>
    <dbReference type="NCBI Taxonomy" id="614648"/>
    <lineage>
        <taxon>Bacteria</taxon>
        <taxon>Bacillati</taxon>
        <taxon>Bacillota</taxon>
        <taxon>Bacilli</taxon>
        <taxon>Bacillales</taxon>
        <taxon>Caryophanaceae</taxon>
        <taxon>Ureibacillus</taxon>
    </lineage>
</organism>
<dbReference type="AlphaFoldDB" id="A0A285RXK9"/>